<dbReference type="PANTHER" id="PTHR20966:SF2">
    <property type="entry name" value="ANKYRIN REPEAT AND SOCS BOX PROTEIN 17"/>
    <property type="match status" value="1"/>
</dbReference>
<dbReference type="GO" id="GO:0035556">
    <property type="term" value="P:intracellular signal transduction"/>
    <property type="evidence" value="ECO:0007669"/>
    <property type="project" value="InterPro"/>
</dbReference>
<evidence type="ECO:0000313" key="6">
    <source>
        <dbReference type="Proteomes" id="UP001107558"/>
    </source>
</evidence>
<evidence type="ECO:0000256" key="1">
    <source>
        <dbReference type="ARBA" id="ARBA00022786"/>
    </source>
</evidence>
<feature type="transmembrane region" description="Helical" evidence="3">
    <location>
        <begin position="243"/>
        <end position="262"/>
    </location>
</feature>
<sequence>MDFIFDCFFEEIFATLERNGLQSRHSRQNVIDQLESIITGCSAGQNVSKDETSLLAVIAAIKFHRSNKDQNSKICKMGKYHNVLYIALKVAWNWGINDSIVICELLTEIYECEKTFERLFLGAIFGTNAPYFIAGWRSDFRDQDENTRALVFFLHHACQQRLRFNVDGQSVPFIDVPIESCGKSSPLRVSLQASAPDILLILLRYGANPIPMDCGITPTLSLLEKLIEYNETASYPYQLVSCFKILMLATPSIVMPFIPFVYKIRKQMFLKKYSMLIDNKIVMINRVFGVPELKHLCRCSIREVLRENCQLPHGIKLLKVPRSLKRYLDLLQE</sequence>
<evidence type="ECO:0000256" key="3">
    <source>
        <dbReference type="SAM" id="Phobius"/>
    </source>
</evidence>
<dbReference type="Proteomes" id="UP001107558">
    <property type="component" value="Chromosome 1"/>
</dbReference>
<dbReference type="OrthoDB" id="6419934at2759"/>
<dbReference type="AlphaFoldDB" id="A0A9J6CGM5"/>
<proteinExistence type="predicted"/>
<evidence type="ECO:0000256" key="2">
    <source>
        <dbReference type="ARBA" id="ARBA00023043"/>
    </source>
</evidence>
<dbReference type="InterPro" id="IPR039147">
    <property type="entry name" value="ASB17"/>
</dbReference>
<evidence type="ECO:0000313" key="5">
    <source>
        <dbReference type="EMBL" id="KAG5681346.1"/>
    </source>
</evidence>
<evidence type="ECO:0000259" key="4">
    <source>
        <dbReference type="PROSITE" id="PS50225"/>
    </source>
</evidence>
<dbReference type="PROSITE" id="PS50225">
    <property type="entry name" value="SOCS"/>
    <property type="match status" value="1"/>
</dbReference>
<accession>A0A9J6CGM5</accession>
<dbReference type="PANTHER" id="PTHR20966">
    <property type="entry name" value="ANKYRIN REPEAT AND SOCS BOX PROTEIN 17"/>
    <property type="match status" value="1"/>
</dbReference>
<keyword evidence="3" id="KW-0812">Transmembrane</keyword>
<name>A0A9J6CGM5_POLVA</name>
<keyword evidence="6" id="KW-1185">Reference proteome</keyword>
<keyword evidence="3" id="KW-0472">Membrane</keyword>
<keyword evidence="3" id="KW-1133">Transmembrane helix</keyword>
<dbReference type="Gene3D" id="1.10.750.20">
    <property type="entry name" value="SOCS box"/>
    <property type="match status" value="1"/>
</dbReference>
<dbReference type="CDD" id="cd03587">
    <property type="entry name" value="SOCS"/>
    <property type="match status" value="1"/>
</dbReference>
<dbReference type="SUPFAM" id="SSF158235">
    <property type="entry name" value="SOCS box-like"/>
    <property type="match status" value="1"/>
</dbReference>
<keyword evidence="1" id="KW-0833">Ubl conjugation pathway</keyword>
<gene>
    <name evidence="5" type="ORF">PVAND_010790</name>
</gene>
<reference evidence="5" key="1">
    <citation type="submission" date="2021-03" db="EMBL/GenBank/DDBJ databases">
        <title>Chromosome level genome of the anhydrobiotic midge Polypedilum vanderplanki.</title>
        <authorList>
            <person name="Yoshida Y."/>
            <person name="Kikawada T."/>
            <person name="Gusev O."/>
        </authorList>
    </citation>
    <scope>NUCLEOTIDE SEQUENCE</scope>
    <source>
        <strain evidence="5">NIAS01</strain>
        <tissue evidence="5">Whole body or cell culture</tissue>
    </source>
</reference>
<protein>
    <recommendedName>
        <fullName evidence="4">SOCS box domain-containing protein</fullName>
    </recommendedName>
</protein>
<keyword evidence="2" id="KW-0040">ANK repeat</keyword>
<dbReference type="InterPro" id="IPR001496">
    <property type="entry name" value="SOCS_box"/>
</dbReference>
<dbReference type="InterPro" id="IPR036036">
    <property type="entry name" value="SOCS_box-like_dom_sf"/>
</dbReference>
<comment type="caution">
    <text evidence="5">The sequence shown here is derived from an EMBL/GenBank/DDBJ whole genome shotgun (WGS) entry which is preliminary data.</text>
</comment>
<dbReference type="Pfam" id="PF07525">
    <property type="entry name" value="SOCS_box"/>
    <property type="match status" value="1"/>
</dbReference>
<dbReference type="SMART" id="SM00969">
    <property type="entry name" value="SOCS_box"/>
    <property type="match status" value="1"/>
</dbReference>
<feature type="domain" description="SOCS box" evidence="4">
    <location>
        <begin position="276"/>
        <end position="333"/>
    </location>
</feature>
<organism evidence="5 6">
    <name type="scientific">Polypedilum vanderplanki</name>
    <name type="common">Sleeping chironomid midge</name>
    <dbReference type="NCBI Taxonomy" id="319348"/>
    <lineage>
        <taxon>Eukaryota</taxon>
        <taxon>Metazoa</taxon>
        <taxon>Ecdysozoa</taxon>
        <taxon>Arthropoda</taxon>
        <taxon>Hexapoda</taxon>
        <taxon>Insecta</taxon>
        <taxon>Pterygota</taxon>
        <taxon>Neoptera</taxon>
        <taxon>Endopterygota</taxon>
        <taxon>Diptera</taxon>
        <taxon>Nematocera</taxon>
        <taxon>Chironomoidea</taxon>
        <taxon>Chironomidae</taxon>
        <taxon>Chironominae</taxon>
        <taxon>Polypedilum</taxon>
        <taxon>Polypedilum</taxon>
    </lineage>
</organism>
<dbReference type="EMBL" id="JADBJN010000001">
    <property type="protein sequence ID" value="KAG5681346.1"/>
    <property type="molecule type" value="Genomic_DNA"/>
</dbReference>